<evidence type="ECO:0000256" key="2">
    <source>
        <dbReference type="ARBA" id="ARBA00022692"/>
    </source>
</evidence>
<evidence type="ECO:0000259" key="6">
    <source>
        <dbReference type="PROSITE" id="PS50850"/>
    </source>
</evidence>
<dbReference type="SUPFAM" id="SSF103473">
    <property type="entry name" value="MFS general substrate transporter"/>
    <property type="match status" value="1"/>
</dbReference>
<dbReference type="EMBL" id="CYUE01000020">
    <property type="protein sequence ID" value="CUK26206.1"/>
    <property type="molecule type" value="Genomic_DNA"/>
</dbReference>
<evidence type="ECO:0000256" key="4">
    <source>
        <dbReference type="ARBA" id="ARBA00023136"/>
    </source>
</evidence>
<evidence type="ECO:0000256" key="1">
    <source>
        <dbReference type="ARBA" id="ARBA00004141"/>
    </source>
</evidence>
<dbReference type="Pfam" id="PF07690">
    <property type="entry name" value="MFS_1"/>
    <property type="match status" value="1"/>
</dbReference>
<dbReference type="PANTHER" id="PTHR23514">
    <property type="entry name" value="BYPASS OF STOP CODON PROTEIN 6"/>
    <property type="match status" value="1"/>
</dbReference>
<feature type="transmembrane region" description="Helical" evidence="5">
    <location>
        <begin position="163"/>
        <end position="182"/>
    </location>
</feature>
<dbReference type="RefSeq" id="WP_245627157.1">
    <property type="nucleotide sequence ID" value="NZ_CYTO01000020.1"/>
</dbReference>
<sequence length="382" mass="39902">MKQNRRAWLGITTAFLVNGVFYGIWAARIPAVAETFSLTHNQLGLLLLLLALGAILCFPIAGRMADQHGADKITRLLTLGKAISMLGLAIAPNIWGVAFALFSFGACHGGMDVAMNAWAADVERKAGRAWMPSFHAMWSLGAGIGAFSGSLAVSSGLAYPWQFAIAALIVPILGFWGMRFPWTKTLRELPEKTPLFPIPRGMLLLVGVFAMCTTLGEGAMADWSAIYLIEVALAEEQTAPLALVVFSSAMVGMRLAGGVVIQNLGSQRAAIGSGVAAVIGTGIVVFGPTVPVILIGCLFMGLGYALAMPLAFGRAGNDPNVPPAQAIASVATLGYGGILLGPPVIGFLSELVSLRGAFGVLLALAVIMLTIAPSLRPEAETR</sequence>
<feature type="transmembrane region" description="Helical" evidence="5">
    <location>
        <begin position="241"/>
        <end position="261"/>
    </location>
</feature>
<dbReference type="STRING" id="1715691.TA5113_02012"/>
<dbReference type="GO" id="GO:0016020">
    <property type="term" value="C:membrane"/>
    <property type="evidence" value="ECO:0007669"/>
    <property type="project" value="UniProtKB-SubCell"/>
</dbReference>
<keyword evidence="3 5" id="KW-1133">Transmembrane helix</keyword>
<accession>A0A0P1IRN7</accession>
<dbReference type="InterPro" id="IPR036259">
    <property type="entry name" value="MFS_trans_sf"/>
</dbReference>
<name>A0A0P1IRN7_9RHOB</name>
<evidence type="ECO:0000313" key="7">
    <source>
        <dbReference type="EMBL" id="CUK26206.1"/>
    </source>
</evidence>
<dbReference type="Proteomes" id="UP000051184">
    <property type="component" value="Unassembled WGS sequence"/>
</dbReference>
<keyword evidence="4 5" id="KW-0472">Membrane</keyword>
<feature type="transmembrane region" description="Helical" evidence="5">
    <location>
        <begin position="203"/>
        <end position="229"/>
    </location>
</feature>
<dbReference type="GO" id="GO:0022857">
    <property type="term" value="F:transmembrane transporter activity"/>
    <property type="evidence" value="ECO:0007669"/>
    <property type="project" value="InterPro"/>
</dbReference>
<evidence type="ECO:0000256" key="5">
    <source>
        <dbReference type="SAM" id="Phobius"/>
    </source>
</evidence>
<reference evidence="8" key="1">
    <citation type="submission" date="2015-09" db="EMBL/GenBank/DDBJ databases">
        <authorList>
            <person name="Rodrigo-Torres Lidia"/>
            <person name="Arahal R.David."/>
        </authorList>
    </citation>
    <scope>NUCLEOTIDE SEQUENCE [LARGE SCALE GENOMIC DNA]</scope>
    <source>
        <strain evidence="8">CECT 5114</strain>
    </source>
</reference>
<comment type="subcellular location">
    <subcellularLocation>
        <location evidence="1">Membrane</location>
        <topology evidence="1">Multi-pass membrane protein</topology>
    </subcellularLocation>
</comment>
<evidence type="ECO:0000313" key="8">
    <source>
        <dbReference type="Proteomes" id="UP000051184"/>
    </source>
</evidence>
<feature type="transmembrane region" description="Helical" evidence="5">
    <location>
        <begin position="42"/>
        <end position="61"/>
    </location>
</feature>
<dbReference type="Gene3D" id="1.20.1250.20">
    <property type="entry name" value="MFS general substrate transporter like domains"/>
    <property type="match status" value="2"/>
</dbReference>
<feature type="transmembrane region" description="Helical" evidence="5">
    <location>
        <begin position="357"/>
        <end position="375"/>
    </location>
</feature>
<keyword evidence="8" id="KW-1185">Reference proteome</keyword>
<feature type="domain" description="Major facilitator superfamily (MFS) profile" evidence="6">
    <location>
        <begin position="202"/>
        <end position="382"/>
    </location>
</feature>
<evidence type="ECO:0000256" key="3">
    <source>
        <dbReference type="ARBA" id="ARBA00022989"/>
    </source>
</evidence>
<dbReference type="PANTHER" id="PTHR23514:SF13">
    <property type="entry name" value="INNER MEMBRANE PROTEIN YBJJ"/>
    <property type="match status" value="1"/>
</dbReference>
<dbReference type="CDD" id="cd17393">
    <property type="entry name" value="MFS_MosC_like"/>
    <property type="match status" value="1"/>
</dbReference>
<protein>
    <submittedName>
        <fullName evidence="7">Inner membrane protein YbjJ</fullName>
    </submittedName>
</protein>
<keyword evidence="2 5" id="KW-0812">Transmembrane</keyword>
<organism evidence="7 8">
    <name type="scientific">Cognatishimia activa</name>
    <dbReference type="NCBI Taxonomy" id="1715691"/>
    <lineage>
        <taxon>Bacteria</taxon>
        <taxon>Pseudomonadati</taxon>
        <taxon>Pseudomonadota</taxon>
        <taxon>Alphaproteobacteria</taxon>
        <taxon>Rhodobacterales</taxon>
        <taxon>Paracoccaceae</taxon>
        <taxon>Cognatishimia</taxon>
    </lineage>
</organism>
<feature type="transmembrane region" description="Helical" evidence="5">
    <location>
        <begin position="292"/>
        <end position="312"/>
    </location>
</feature>
<feature type="transmembrane region" description="Helical" evidence="5">
    <location>
        <begin position="268"/>
        <end position="286"/>
    </location>
</feature>
<dbReference type="InterPro" id="IPR011701">
    <property type="entry name" value="MFS"/>
</dbReference>
<dbReference type="PROSITE" id="PS50850">
    <property type="entry name" value="MFS"/>
    <property type="match status" value="1"/>
</dbReference>
<feature type="transmembrane region" description="Helical" evidence="5">
    <location>
        <begin position="324"/>
        <end position="345"/>
    </location>
</feature>
<dbReference type="InterPro" id="IPR020846">
    <property type="entry name" value="MFS_dom"/>
</dbReference>
<dbReference type="InterPro" id="IPR051788">
    <property type="entry name" value="MFS_Transporter"/>
</dbReference>
<proteinExistence type="predicted"/>
<dbReference type="AlphaFoldDB" id="A0A0P1IRN7"/>
<gene>
    <name evidence="7" type="primary">ybjJ</name>
    <name evidence="7" type="ORF">TA5114_02013</name>
</gene>